<name>A8ACX5_CITK8</name>
<accession>A8ACX5</accession>
<dbReference type="HOGENOM" id="CLU_135522_0_0_6"/>
<keyword evidence="2" id="KW-1185">Reference proteome</keyword>
<gene>
    <name evidence="1" type="ordered locus">CKO_00169</name>
</gene>
<protein>
    <submittedName>
        <fullName evidence="1">Uncharacterized protein</fullName>
    </submittedName>
</protein>
<evidence type="ECO:0000313" key="1">
    <source>
        <dbReference type="EMBL" id="ABV11338.1"/>
    </source>
</evidence>
<dbReference type="Proteomes" id="UP000008148">
    <property type="component" value="Chromosome"/>
</dbReference>
<evidence type="ECO:0000313" key="2">
    <source>
        <dbReference type="Proteomes" id="UP000008148"/>
    </source>
</evidence>
<sequence length="133" mass="15151">MIGNLVVTNNPSADDRQQRAEGITPAQATLAHQIINQRDIKRREDGKQQQFGDRQIEIGAETQHIHNAKLHRPHQHIQANGFYAMPTGTQKWEKHQRCQPNTHQHRKIAINMTREILAEQAKGEGPQDSGNDE</sequence>
<dbReference type="AlphaFoldDB" id="A8ACX5"/>
<reference evidence="1 2" key="1">
    <citation type="submission" date="2007-08" db="EMBL/GenBank/DDBJ databases">
        <authorList>
            <consortium name="The Citrobacter koseri Genome Sequencing Project"/>
            <person name="McClelland M."/>
            <person name="Sanderson E.K."/>
            <person name="Porwollik S."/>
            <person name="Spieth J."/>
            <person name="Clifton W.S."/>
            <person name="Latreille P."/>
            <person name="Courtney L."/>
            <person name="Wang C."/>
            <person name="Pepin K."/>
            <person name="Bhonagiri V."/>
            <person name="Nash W."/>
            <person name="Johnson M."/>
            <person name="Thiruvilangam P."/>
            <person name="Wilson R."/>
        </authorList>
    </citation>
    <scope>NUCLEOTIDE SEQUENCE [LARGE SCALE GENOMIC DNA]</scope>
    <source>
        <strain evidence="2">ATCC BAA-895 / CDC 4225-83 / SGSC4696</strain>
    </source>
</reference>
<dbReference type="EMBL" id="CP000822">
    <property type="protein sequence ID" value="ABV11338.1"/>
    <property type="molecule type" value="Genomic_DNA"/>
</dbReference>
<proteinExistence type="predicted"/>
<dbReference type="KEGG" id="cko:CKO_00169"/>
<organism evidence="1 2">
    <name type="scientific">Citrobacter koseri (strain ATCC BAA-895 / CDC 4225-83 / SGSC4696)</name>
    <dbReference type="NCBI Taxonomy" id="290338"/>
    <lineage>
        <taxon>Bacteria</taxon>
        <taxon>Pseudomonadati</taxon>
        <taxon>Pseudomonadota</taxon>
        <taxon>Gammaproteobacteria</taxon>
        <taxon>Enterobacterales</taxon>
        <taxon>Enterobacteriaceae</taxon>
        <taxon>Citrobacter</taxon>
    </lineage>
</organism>